<dbReference type="Pfam" id="PF01590">
    <property type="entry name" value="GAF"/>
    <property type="match status" value="1"/>
</dbReference>
<evidence type="ECO:0000256" key="1">
    <source>
        <dbReference type="ARBA" id="ARBA00022741"/>
    </source>
</evidence>
<dbReference type="AlphaFoldDB" id="A0A2K8ND93"/>
<dbReference type="Pfam" id="PF25601">
    <property type="entry name" value="AAA_lid_14"/>
    <property type="match status" value="1"/>
</dbReference>
<sequence length="651" mass="73713">MGDALVVKRFDEFHQLDRKLLQAWEQFMCGGFLPDQHRPVIASSWERCASLQVDPLKYLADLIPQEDLLLEKKEQNYLLLSTAKPYIEELFRYFCDEPFAIVLSDPEGVLIDGRYNRRVFGKLERQRFLPGSNWSEQSAGTNAVGTALAEGQPVQVFSAEHFCQGWHNWVCSASPIRDPYTRQIIGVLDMTGEKELVQAHDLYLITSQVYKLEQALVSHLREQNLLSLQALLDAMHDPFILFDNDGRVIRLNDPAKFLLRMELGKPLFPALDPPVHPVLGELSQKGMETTYRQENGVQWRVRILPYRFGTRMMGGIAVFHRLTAARQSQATALTRYRFDHLVTGDPNMLQLIELAKKSAFYEKTILITGETGTGKEVLAQSIHAYGPRRNGPFVAVNCGAIPKDLIASELFGYEGGAFTGAKSEGKQGKFVAADGGTIFLDEIGELPLDVQAYLLRVLEERVVVPVGGTRAIPVDVRVIAATHRNLKEMVRMGKFREDLYYRIHVITLTIPPLRERRGDIPLLVRHFIKQSSGMGETCIDEEAMQALSAYPWPGNIRQLKNTIEQALFHADHGQIRWCDLPAEVRGRGPIPASGGKRALPRRRRSTALDRLTLEEALRRTRGNISETARLLSVSRMTIYRKIEEFRIDIEN</sequence>
<keyword evidence="4" id="KW-0238">DNA-binding</keyword>
<dbReference type="Pfam" id="PF00158">
    <property type="entry name" value="Sigma54_activat"/>
    <property type="match status" value="1"/>
</dbReference>
<evidence type="ECO:0000256" key="2">
    <source>
        <dbReference type="ARBA" id="ARBA00022840"/>
    </source>
</evidence>
<dbReference type="SMART" id="SM00382">
    <property type="entry name" value="AAA"/>
    <property type="match status" value="1"/>
</dbReference>
<dbReference type="InterPro" id="IPR029016">
    <property type="entry name" value="GAF-like_dom_sf"/>
</dbReference>
<keyword evidence="5" id="KW-0804">Transcription</keyword>
<dbReference type="InterPro" id="IPR027417">
    <property type="entry name" value="P-loop_NTPase"/>
</dbReference>
<keyword evidence="1" id="KW-0547">Nucleotide-binding</keyword>
<dbReference type="GO" id="GO:0005524">
    <property type="term" value="F:ATP binding"/>
    <property type="evidence" value="ECO:0007669"/>
    <property type="project" value="UniProtKB-KW"/>
</dbReference>
<dbReference type="SUPFAM" id="SSF55785">
    <property type="entry name" value="PYP-like sensor domain (PAS domain)"/>
    <property type="match status" value="1"/>
</dbReference>
<dbReference type="Gene3D" id="3.30.450.40">
    <property type="match status" value="1"/>
</dbReference>
<dbReference type="Gene3D" id="1.10.8.60">
    <property type="match status" value="1"/>
</dbReference>
<dbReference type="InterPro" id="IPR025944">
    <property type="entry name" value="Sigma_54_int_dom_CS"/>
</dbReference>
<evidence type="ECO:0000313" key="7">
    <source>
        <dbReference type="EMBL" id="ATY86252.1"/>
    </source>
</evidence>
<organism evidence="7 8">
    <name type="scientific">Kyrpidia spormannii</name>
    <dbReference type="NCBI Taxonomy" id="2055160"/>
    <lineage>
        <taxon>Bacteria</taxon>
        <taxon>Bacillati</taxon>
        <taxon>Bacillota</taxon>
        <taxon>Bacilli</taxon>
        <taxon>Bacillales</taxon>
        <taxon>Alicyclobacillaceae</taxon>
        <taxon>Kyrpidia</taxon>
    </lineage>
</organism>
<dbReference type="Gene3D" id="3.30.450.20">
    <property type="entry name" value="PAS domain"/>
    <property type="match status" value="1"/>
</dbReference>
<dbReference type="InterPro" id="IPR035965">
    <property type="entry name" value="PAS-like_dom_sf"/>
</dbReference>
<dbReference type="InterPro" id="IPR003018">
    <property type="entry name" value="GAF"/>
</dbReference>
<name>A0A2K8ND93_9BACL</name>
<accession>A0A2K8ND93</accession>
<keyword evidence="2" id="KW-0067">ATP-binding</keyword>
<evidence type="ECO:0000256" key="5">
    <source>
        <dbReference type="ARBA" id="ARBA00023163"/>
    </source>
</evidence>
<dbReference type="FunFam" id="3.40.50.300:FF:000006">
    <property type="entry name" value="DNA-binding transcriptional regulator NtrC"/>
    <property type="match status" value="1"/>
</dbReference>
<proteinExistence type="predicted"/>
<dbReference type="OrthoDB" id="9762199at2"/>
<dbReference type="Gene3D" id="3.40.50.300">
    <property type="entry name" value="P-loop containing nucleotide triphosphate hydrolases"/>
    <property type="match status" value="1"/>
</dbReference>
<dbReference type="Gene3D" id="1.10.10.60">
    <property type="entry name" value="Homeodomain-like"/>
    <property type="match status" value="1"/>
</dbReference>
<dbReference type="PROSITE" id="PS00688">
    <property type="entry name" value="SIGMA54_INTERACT_3"/>
    <property type="match status" value="1"/>
</dbReference>
<dbReference type="Pfam" id="PF02954">
    <property type="entry name" value="HTH_8"/>
    <property type="match status" value="1"/>
</dbReference>
<reference evidence="8" key="1">
    <citation type="submission" date="2017-11" db="EMBL/GenBank/DDBJ databases">
        <title>Complete Genome Sequence of Kyrpidia sp. Strain EA-1, a thermophilic, hydrogen-oxidizing Bacterium, isolated from the Azores.</title>
        <authorList>
            <person name="Reiner J.E."/>
            <person name="Lapp C.J."/>
            <person name="Bunk B."/>
            <person name="Gescher J."/>
        </authorList>
    </citation>
    <scope>NUCLEOTIDE SEQUENCE [LARGE SCALE GENOMIC DNA]</scope>
    <source>
        <strain evidence="8">EA-1</strain>
    </source>
</reference>
<dbReference type="KEGG" id="kyr:CVV65_16055"/>
<dbReference type="EMBL" id="CP024955">
    <property type="protein sequence ID" value="ATY86252.1"/>
    <property type="molecule type" value="Genomic_DNA"/>
</dbReference>
<dbReference type="InterPro" id="IPR002197">
    <property type="entry name" value="HTH_Fis"/>
</dbReference>
<evidence type="ECO:0000256" key="3">
    <source>
        <dbReference type="ARBA" id="ARBA00023015"/>
    </source>
</evidence>
<gene>
    <name evidence="7" type="ORF">CVV65_16055</name>
</gene>
<keyword evidence="8" id="KW-1185">Reference proteome</keyword>
<evidence type="ECO:0000256" key="4">
    <source>
        <dbReference type="ARBA" id="ARBA00023125"/>
    </source>
</evidence>
<dbReference type="InterPro" id="IPR002078">
    <property type="entry name" value="Sigma_54_int"/>
</dbReference>
<evidence type="ECO:0000313" key="8">
    <source>
        <dbReference type="Proteomes" id="UP000231932"/>
    </source>
</evidence>
<dbReference type="PROSITE" id="PS50045">
    <property type="entry name" value="SIGMA54_INTERACT_4"/>
    <property type="match status" value="1"/>
</dbReference>
<dbReference type="SUPFAM" id="SSF46689">
    <property type="entry name" value="Homeodomain-like"/>
    <property type="match status" value="1"/>
</dbReference>
<dbReference type="GO" id="GO:0006355">
    <property type="term" value="P:regulation of DNA-templated transcription"/>
    <property type="evidence" value="ECO:0007669"/>
    <property type="project" value="InterPro"/>
</dbReference>
<dbReference type="CDD" id="cd00009">
    <property type="entry name" value="AAA"/>
    <property type="match status" value="1"/>
</dbReference>
<dbReference type="RefSeq" id="WP_100668995.1">
    <property type="nucleotide sequence ID" value="NZ_CP024955.1"/>
</dbReference>
<dbReference type="InterPro" id="IPR009057">
    <property type="entry name" value="Homeodomain-like_sf"/>
</dbReference>
<dbReference type="PANTHER" id="PTHR32071">
    <property type="entry name" value="TRANSCRIPTIONAL REGULATORY PROTEIN"/>
    <property type="match status" value="1"/>
</dbReference>
<dbReference type="PRINTS" id="PR01590">
    <property type="entry name" value="HTHFIS"/>
</dbReference>
<dbReference type="Proteomes" id="UP000231932">
    <property type="component" value="Chromosome"/>
</dbReference>
<protein>
    <recommendedName>
        <fullName evidence="6">Sigma-54 factor interaction domain-containing protein</fullName>
    </recommendedName>
</protein>
<dbReference type="InterPro" id="IPR058031">
    <property type="entry name" value="AAA_lid_NorR"/>
</dbReference>
<dbReference type="SUPFAM" id="SSF52540">
    <property type="entry name" value="P-loop containing nucleoside triphosphate hydrolases"/>
    <property type="match status" value="1"/>
</dbReference>
<feature type="domain" description="Sigma-54 factor interaction" evidence="6">
    <location>
        <begin position="341"/>
        <end position="568"/>
    </location>
</feature>
<evidence type="ECO:0000259" key="6">
    <source>
        <dbReference type="PROSITE" id="PS50045"/>
    </source>
</evidence>
<dbReference type="GO" id="GO:0043565">
    <property type="term" value="F:sequence-specific DNA binding"/>
    <property type="evidence" value="ECO:0007669"/>
    <property type="project" value="InterPro"/>
</dbReference>
<dbReference type="PROSITE" id="PS00675">
    <property type="entry name" value="SIGMA54_INTERACT_1"/>
    <property type="match status" value="1"/>
</dbReference>
<dbReference type="PROSITE" id="PS00676">
    <property type="entry name" value="SIGMA54_INTERACT_2"/>
    <property type="match status" value="1"/>
</dbReference>
<keyword evidence="3" id="KW-0805">Transcription regulation</keyword>
<dbReference type="PANTHER" id="PTHR32071:SF77">
    <property type="entry name" value="TRANSCRIPTIONAL REGULATORY PROTEIN"/>
    <property type="match status" value="1"/>
</dbReference>
<dbReference type="InterPro" id="IPR003593">
    <property type="entry name" value="AAA+_ATPase"/>
</dbReference>
<dbReference type="InterPro" id="IPR025662">
    <property type="entry name" value="Sigma_54_int_dom_ATP-bd_1"/>
</dbReference>
<dbReference type="InterPro" id="IPR025943">
    <property type="entry name" value="Sigma_54_int_dom_ATP-bd_2"/>
</dbReference>